<dbReference type="EMBL" id="QSJG01000009">
    <property type="protein sequence ID" value="RHD55451.1"/>
    <property type="molecule type" value="Genomic_DNA"/>
</dbReference>
<proteinExistence type="predicted"/>
<feature type="transmembrane region" description="Helical" evidence="6">
    <location>
        <begin position="96"/>
        <end position="117"/>
    </location>
</feature>
<feature type="transmembrane region" description="Helical" evidence="6">
    <location>
        <begin position="385"/>
        <end position="403"/>
    </location>
</feature>
<keyword evidence="4 6" id="KW-1133">Transmembrane helix</keyword>
<comment type="subcellular location">
    <subcellularLocation>
        <location evidence="1">Cell membrane</location>
        <topology evidence="1">Multi-pass membrane protein</topology>
    </subcellularLocation>
</comment>
<evidence type="ECO:0000256" key="1">
    <source>
        <dbReference type="ARBA" id="ARBA00004651"/>
    </source>
</evidence>
<feature type="transmembrane region" description="Helical" evidence="6">
    <location>
        <begin position="316"/>
        <end position="336"/>
    </location>
</feature>
<evidence type="ECO:0000313" key="8">
    <source>
        <dbReference type="Proteomes" id="UP000284361"/>
    </source>
</evidence>
<feature type="transmembrane region" description="Helical" evidence="6">
    <location>
        <begin position="162"/>
        <end position="183"/>
    </location>
</feature>
<feature type="transmembrane region" description="Helical" evidence="6">
    <location>
        <begin position="52"/>
        <end position="75"/>
    </location>
</feature>
<evidence type="ECO:0000256" key="2">
    <source>
        <dbReference type="ARBA" id="ARBA00022475"/>
    </source>
</evidence>
<dbReference type="AlphaFoldDB" id="A0A414FWC6"/>
<evidence type="ECO:0000256" key="3">
    <source>
        <dbReference type="ARBA" id="ARBA00022692"/>
    </source>
</evidence>
<organism evidence="7 8">
    <name type="scientific">Phocaeicola plebeius</name>
    <dbReference type="NCBI Taxonomy" id="310297"/>
    <lineage>
        <taxon>Bacteria</taxon>
        <taxon>Pseudomonadati</taxon>
        <taxon>Bacteroidota</taxon>
        <taxon>Bacteroidia</taxon>
        <taxon>Bacteroidales</taxon>
        <taxon>Bacteroidaceae</taxon>
        <taxon>Phocaeicola</taxon>
    </lineage>
</organism>
<comment type="caution">
    <text evidence="7">The sequence shown here is derived from an EMBL/GenBank/DDBJ whole genome shotgun (WGS) entry which is preliminary data.</text>
</comment>
<dbReference type="InterPro" id="IPR050833">
    <property type="entry name" value="Poly_Biosynth_Transport"/>
</dbReference>
<feature type="transmembrane region" description="Helical" evidence="6">
    <location>
        <begin position="12"/>
        <end position="32"/>
    </location>
</feature>
<dbReference type="GO" id="GO:0005886">
    <property type="term" value="C:plasma membrane"/>
    <property type="evidence" value="ECO:0007669"/>
    <property type="project" value="UniProtKB-SubCell"/>
</dbReference>
<feature type="transmembrane region" description="Helical" evidence="6">
    <location>
        <begin position="129"/>
        <end position="150"/>
    </location>
</feature>
<evidence type="ECO:0000256" key="4">
    <source>
        <dbReference type="ARBA" id="ARBA00022989"/>
    </source>
</evidence>
<keyword evidence="5 6" id="KW-0472">Membrane</keyword>
<feature type="transmembrane region" description="Helical" evidence="6">
    <location>
        <begin position="409"/>
        <end position="431"/>
    </location>
</feature>
<evidence type="ECO:0000313" key="7">
    <source>
        <dbReference type="EMBL" id="RHD55451.1"/>
    </source>
</evidence>
<keyword evidence="3 6" id="KW-0812">Transmembrane</keyword>
<dbReference type="PANTHER" id="PTHR30250">
    <property type="entry name" value="PST FAMILY PREDICTED COLANIC ACID TRANSPORTER"/>
    <property type="match status" value="1"/>
</dbReference>
<feature type="transmembrane region" description="Helical" evidence="6">
    <location>
        <begin position="189"/>
        <end position="210"/>
    </location>
</feature>
<feature type="transmembrane region" description="Helical" evidence="6">
    <location>
        <begin position="348"/>
        <end position="373"/>
    </location>
</feature>
<evidence type="ECO:0000256" key="6">
    <source>
        <dbReference type="SAM" id="Phobius"/>
    </source>
</evidence>
<evidence type="ECO:0000256" key="5">
    <source>
        <dbReference type="ARBA" id="ARBA00023136"/>
    </source>
</evidence>
<dbReference type="RefSeq" id="WP_118164361.1">
    <property type="nucleotide sequence ID" value="NZ_JAQCSP010000018.1"/>
</dbReference>
<accession>A0A414FWC6</accession>
<feature type="transmembrane region" description="Helical" evidence="6">
    <location>
        <begin position="468"/>
        <end position="491"/>
    </location>
</feature>
<sequence length="510" mass="58353">MNTISVNNNKRIAKNTLLLYMRMMLMMALSLYTSRINLDSLGEINYGIYNVVGGVVAMFSIISGSISVAISRFLTIELGKGNKEKLNTVFCTSINIQILIGVLIFIIAESVGVWFLNTHMNIPTERMEAANWVLQCSIITFLINLISVPYNALIIAHEKMSAFAYISLIEAIFKLIVCFLLYISPVDKLIVWAVMLMVVAICMRMIYGIYAKRHFEESTYHFKVDKSLMNEMSRFIGWAFFGNGVCVLRDQGTNILLNLFFGPAVNAARGIAMSVNTAMYSFVTNFMTAINPQITKSYAQSDFESMNTLIMRGCRFGFFILMLLVIPVCANIDYILNLWLIEIPKHTASFVMLILFYSMVDSYCSPLLTGVLANGHIKYYEIQLTIIYIINFIFIYVILKLGFAPEWVFILAIVFKIFVIISLVWNGHGMFRLNIRLFFRKAVVRPILIFIICLLITQWIKFDINNDLIKFLVSAIFSFILSFVSIWFIGLEARERETIVKIIINKIRNH</sequence>
<feature type="transmembrane region" description="Helical" evidence="6">
    <location>
        <begin position="443"/>
        <end position="462"/>
    </location>
</feature>
<gene>
    <name evidence="7" type="ORF">DW789_06440</name>
</gene>
<dbReference type="PANTHER" id="PTHR30250:SF26">
    <property type="entry name" value="PSMA PROTEIN"/>
    <property type="match status" value="1"/>
</dbReference>
<protein>
    <submittedName>
        <fullName evidence="7">Lipopolysaccharide biosynthesis protein</fullName>
    </submittedName>
</protein>
<dbReference type="Proteomes" id="UP000284361">
    <property type="component" value="Unassembled WGS sequence"/>
</dbReference>
<reference evidence="7 8" key="1">
    <citation type="submission" date="2018-08" db="EMBL/GenBank/DDBJ databases">
        <title>A genome reference for cultivated species of the human gut microbiota.</title>
        <authorList>
            <person name="Zou Y."/>
            <person name="Xue W."/>
            <person name="Luo G."/>
        </authorList>
    </citation>
    <scope>NUCLEOTIDE SEQUENCE [LARGE SCALE GENOMIC DNA]</scope>
    <source>
        <strain evidence="7 8">AM31-10</strain>
    </source>
</reference>
<name>A0A414FWC6_9BACT</name>
<keyword evidence="2" id="KW-1003">Cell membrane</keyword>